<protein>
    <recommendedName>
        <fullName evidence="3">2-isopropylmalate synthase LeuA allosteric (dimerisation) domain-containing protein</fullName>
    </recommendedName>
</protein>
<dbReference type="STRING" id="309803.CTN_1916"/>
<evidence type="ECO:0008006" key="3">
    <source>
        <dbReference type="Google" id="ProtNLM"/>
    </source>
</evidence>
<accession>B9KAV9</accession>
<keyword evidence="2" id="KW-1185">Reference proteome</keyword>
<organism evidence="1 2">
    <name type="scientific">Thermotoga neapolitana (strain ATCC 49049 / DSM 4359 / NBRC 107923 / NS-E)</name>
    <dbReference type="NCBI Taxonomy" id="309803"/>
    <lineage>
        <taxon>Bacteria</taxon>
        <taxon>Thermotogati</taxon>
        <taxon>Thermotogota</taxon>
        <taxon>Thermotogae</taxon>
        <taxon>Thermotogales</taxon>
        <taxon>Thermotogaceae</taxon>
        <taxon>Thermotoga</taxon>
    </lineage>
</organism>
<reference evidence="1 2" key="1">
    <citation type="journal article" date="2009" name="Biosci. Biotechnol. Biochem.">
        <title>WeGAS: a web-based microbial genome annotation system.</title>
        <authorList>
            <person name="Lee D."/>
            <person name="Seo H."/>
            <person name="Park C."/>
            <person name="Park K."/>
        </authorList>
    </citation>
    <scope>NUCLEOTIDE SEQUENCE [LARGE SCALE GENOMIC DNA]</scope>
    <source>
        <strain evidence="2">ATCC 49049 / DSM 4359 / NBRC 107923 / NS-E</strain>
    </source>
</reference>
<proteinExistence type="predicted"/>
<dbReference type="HOGENOM" id="CLU_142913_0_0_0"/>
<evidence type="ECO:0000313" key="1">
    <source>
        <dbReference type="EMBL" id="ACM24092.1"/>
    </source>
</evidence>
<evidence type="ECO:0000313" key="2">
    <source>
        <dbReference type="Proteomes" id="UP000000445"/>
    </source>
</evidence>
<dbReference type="Proteomes" id="UP000000445">
    <property type="component" value="Chromosome"/>
</dbReference>
<gene>
    <name evidence="1" type="ordered locus">CTN_1916</name>
</gene>
<dbReference type="KEGG" id="tna:CTN_1916"/>
<name>B9KAV9_THENN</name>
<sequence length="157" mass="17509">MNVGKIPVIKRSGEVVYIDQSSLKIFSRDFSTSQRVEKSFYLDSFKIESRGKKYHVEIVLKSSDGEKISGRSEGAGTEKNLPKLVGEAVVDAFNIEEDISIDDIRTVSLAGKEFVFVHVTFFRDGKERWKIGISLLEKDFLSSVISSVIDALSGIVQ</sequence>
<dbReference type="AlphaFoldDB" id="B9KAV9"/>
<dbReference type="EMBL" id="CP000916">
    <property type="protein sequence ID" value="ACM24092.1"/>
    <property type="molecule type" value="Genomic_DNA"/>
</dbReference>